<protein>
    <submittedName>
        <fullName evidence="3">Acetyl esterase/lipase</fullName>
    </submittedName>
</protein>
<evidence type="ECO:0000256" key="1">
    <source>
        <dbReference type="ARBA" id="ARBA00022801"/>
    </source>
</evidence>
<dbReference type="InterPro" id="IPR050300">
    <property type="entry name" value="GDXG_lipolytic_enzyme"/>
</dbReference>
<dbReference type="AlphaFoldDB" id="A0A4R1QIL7"/>
<dbReference type="InterPro" id="IPR029058">
    <property type="entry name" value="AB_hydrolase_fold"/>
</dbReference>
<dbReference type="GO" id="GO:0016787">
    <property type="term" value="F:hydrolase activity"/>
    <property type="evidence" value="ECO:0007669"/>
    <property type="project" value="UniProtKB-KW"/>
</dbReference>
<evidence type="ECO:0000259" key="2">
    <source>
        <dbReference type="Pfam" id="PF20434"/>
    </source>
</evidence>
<dbReference type="Gene3D" id="3.40.50.1820">
    <property type="entry name" value="alpha/beta hydrolase"/>
    <property type="match status" value="1"/>
</dbReference>
<dbReference type="EMBL" id="SLUM01000034">
    <property type="protein sequence ID" value="TCL53438.1"/>
    <property type="molecule type" value="Genomic_DNA"/>
</dbReference>
<dbReference type="PANTHER" id="PTHR48081:SF6">
    <property type="entry name" value="PEPTIDASE S9 PROLYL OLIGOPEPTIDASE CATALYTIC DOMAIN-CONTAINING PROTEIN"/>
    <property type="match status" value="1"/>
</dbReference>
<dbReference type="GeneID" id="97381578"/>
<reference evidence="3 4" key="1">
    <citation type="submission" date="2019-03" db="EMBL/GenBank/DDBJ databases">
        <title>Genomic Encyclopedia of Type Strains, Phase IV (KMG-IV): sequencing the most valuable type-strain genomes for metagenomic binning, comparative biology and taxonomic classification.</title>
        <authorList>
            <person name="Goeker M."/>
        </authorList>
    </citation>
    <scope>NUCLEOTIDE SEQUENCE [LARGE SCALE GENOMIC DNA]</scope>
    <source>
        <strain evidence="3 4">DSM 100451</strain>
    </source>
</reference>
<evidence type="ECO:0000313" key="4">
    <source>
        <dbReference type="Proteomes" id="UP000295184"/>
    </source>
</evidence>
<comment type="caution">
    <text evidence="3">The sequence shown here is derived from an EMBL/GenBank/DDBJ whole genome shotgun (WGS) entry which is preliminary data.</text>
</comment>
<dbReference type="RefSeq" id="WP_058963313.1">
    <property type="nucleotide sequence ID" value="NZ_CABKVM010000014.1"/>
</dbReference>
<dbReference type="STRING" id="1650663.GCA_001486665_00807"/>
<proteinExistence type="predicted"/>
<dbReference type="Pfam" id="PF20434">
    <property type="entry name" value="BD-FAE"/>
    <property type="match status" value="1"/>
</dbReference>
<feature type="domain" description="BD-FAE-like" evidence="2">
    <location>
        <begin position="82"/>
        <end position="203"/>
    </location>
</feature>
<accession>A0A4R1QIL7</accession>
<dbReference type="PANTHER" id="PTHR48081">
    <property type="entry name" value="AB HYDROLASE SUPERFAMILY PROTEIN C4A8.06C"/>
    <property type="match status" value="1"/>
</dbReference>
<dbReference type="Proteomes" id="UP000295184">
    <property type="component" value="Unassembled WGS sequence"/>
</dbReference>
<name>A0A4R1QIL7_9FIRM</name>
<evidence type="ECO:0000313" key="3">
    <source>
        <dbReference type="EMBL" id="TCL53438.1"/>
    </source>
</evidence>
<dbReference type="OrthoDB" id="9794725at2"/>
<organism evidence="3 4">
    <name type="scientific">Allofournierella massiliensis</name>
    <dbReference type="NCBI Taxonomy" id="1650663"/>
    <lineage>
        <taxon>Bacteria</taxon>
        <taxon>Bacillati</taxon>
        <taxon>Bacillota</taxon>
        <taxon>Clostridia</taxon>
        <taxon>Eubacteriales</taxon>
        <taxon>Oscillospiraceae</taxon>
        <taxon>Allofournierella</taxon>
    </lineage>
</organism>
<keyword evidence="1" id="KW-0378">Hydrolase</keyword>
<dbReference type="InterPro" id="IPR049492">
    <property type="entry name" value="BD-FAE-like_dom"/>
</dbReference>
<sequence length="317" mass="34910">MSEFASNARLLKQAVQEGWFIRPIARHRLADGSLDVAGNLEQWNRAMEPFRKTPLWEQTPGWDERDPLQGEPYLVFVPSPAAVPGRPTLLISHGGGFLWRTGCEGPNVAWFFHRMGYNTAILSYRLRPYSRMAALADIQRAVRLLRAEKDRFGIGDAVVTMGFSAGGMLSGNCATHFDNGCLEAEDPVERFSCRPDACVVGYGAMSGVSFPAPFGAAPDPLFGEGEERFYLATEKHVSPASPPFFIWQTLSDDGRHGLCLAKALQDAGVPYELHIFEGGVHGLAMADGQNDLEQQVPHITHWGELCAEWLAMHGLNP</sequence>
<dbReference type="SUPFAM" id="SSF53474">
    <property type="entry name" value="alpha/beta-Hydrolases"/>
    <property type="match status" value="1"/>
</dbReference>
<gene>
    <name evidence="3" type="ORF">EDD77_13413</name>
</gene>